<proteinExistence type="predicted"/>
<evidence type="ECO:0000313" key="1">
    <source>
        <dbReference type="EMBL" id="RAK51601.1"/>
    </source>
</evidence>
<comment type="caution">
    <text evidence="1">The sequence shown here is derived from an EMBL/GenBank/DDBJ whole genome shotgun (WGS) entry which is preliminary data.</text>
</comment>
<dbReference type="AlphaFoldDB" id="A0A328AAH0"/>
<keyword evidence="2" id="KW-1185">Reference proteome</keyword>
<dbReference type="EMBL" id="QFYQ01000002">
    <property type="protein sequence ID" value="RAK51601.1"/>
    <property type="molecule type" value="Genomic_DNA"/>
</dbReference>
<dbReference type="RefSeq" id="WP_111530163.1">
    <property type="nucleotide sequence ID" value="NZ_QFYQ01000002.1"/>
</dbReference>
<organism evidence="1 2">
    <name type="scientific">Phenylobacterium soli</name>
    <dbReference type="NCBI Taxonomy" id="2170551"/>
    <lineage>
        <taxon>Bacteria</taxon>
        <taxon>Pseudomonadati</taxon>
        <taxon>Pseudomonadota</taxon>
        <taxon>Alphaproteobacteria</taxon>
        <taxon>Caulobacterales</taxon>
        <taxon>Caulobacteraceae</taxon>
        <taxon>Phenylobacterium</taxon>
    </lineage>
</organism>
<accession>A0A328AAH0</accession>
<gene>
    <name evidence="1" type="ORF">DJ017_17345</name>
</gene>
<dbReference type="Proteomes" id="UP000249254">
    <property type="component" value="Unassembled WGS sequence"/>
</dbReference>
<reference evidence="2" key="1">
    <citation type="submission" date="2018-05" db="EMBL/GenBank/DDBJ databases">
        <authorList>
            <person name="Li X."/>
        </authorList>
    </citation>
    <scope>NUCLEOTIDE SEQUENCE [LARGE SCALE GENOMIC DNA]</scope>
    <source>
        <strain evidence="2">LX32</strain>
    </source>
</reference>
<sequence>MRAESKKSDEDPRIAALRFEHEQALDSLTDAQATAVTRMVIAHHLLAKHSDEERRAAYAPMMEVLFELEVDGTLQGIYPGFGFPMGAA</sequence>
<evidence type="ECO:0000313" key="2">
    <source>
        <dbReference type="Proteomes" id="UP000249254"/>
    </source>
</evidence>
<name>A0A328AAH0_9CAUL</name>
<protein>
    <submittedName>
        <fullName evidence="1">Uncharacterized protein</fullName>
    </submittedName>
</protein>